<evidence type="ECO:0000313" key="6">
    <source>
        <dbReference type="EMBL" id="KAK9841152.1"/>
    </source>
</evidence>
<dbReference type="Pfam" id="PF12972">
    <property type="entry name" value="NAGLU_C"/>
    <property type="match status" value="1"/>
</dbReference>
<dbReference type="Pfam" id="PF05089">
    <property type="entry name" value="NAGLU"/>
    <property type="match status" value="1"/>
</dbReference>
<dbReference type="InterPro" id="IPR007781">
    <property type="entry name" value="NAGLU"/>
</dbReference>
<dbReference type="GO" id="GO:0016787">
    <property type="term" value="F:hydrolase activity"/>
    <property type="evidence" value="ECO:0007669"/>
    <property type="project" value="UniProtKB-KW"/>
</dbReference>
<dbReference type="Proteomes" id="UP001438707">
    <property type="component" value="Unassembled WGS sequence"/>
</dbReference>
<feature type="domain" description="Alpha-N-acetylglucosaminidase tim-barrel" evidence="3">
    <location>
        <begin position="133"/>
        <end position="466"/>
    </location>
</feature>
<protein>
    <recommendedName>
        <fullName evidence="8">Alpha-N-acetylglucosaminidase</fullName>
    </recommendedName>
</protein>
<name>A0AAW1S5E1_9CHLO</name>
<dbReference type="InterPro" id="IPR029018">
    <property type="entry name" value="Hex-like_dom2"/>
</dbReference>
<keyword evidence="7" id="KW-1185">Reference proteome</keyword>
<dbReference type="InterPro" id="IPR017853">
    <property type="entry name" value="GH"/>
</dbReference>
<evidence type="ECO:0000259" key="5">
    <source>
        <dbReference type="Pfam" id="PF12972"/>
    </source>
</evidence>
<dbReference type="AlphaFoldDB" id="A0AAW1S5E1"/>
<dbReference type="Gene3D" id="3.20.20.80">
    <property type="entry name" value="Glycosidases"/>
    <property type="match status" value="1"/>
</dbReference>
<reference evidence="6 7" key="1">
    <citation type="journal article" date="2024" name="Nat. Commun.">
        <title>Phylogenomics reveals the evolutionary origins of lichenization in chlorophyte algae.</title>
        <authorList>
            <person name="Puginier C."/>
            <person name="Libourel C."/>
            <person name="Otte J."/>
            <person name="Skaloud P."/>
            <person name="Haon M."/>
            <person name="Grisel S."/>
            <person name="Petersen M."/>
            <person name="Berrin J.G."/>
            <person name="Delaux P.M."/>
            <person name="Dal Grande F."/>
            <person name="Keller J."/>
        </authorList>
    </citation>
    <scope>NUCLEOTIDE SEQUENCE [LARGE SCALE GENOMIC DNA]</scope>
    <source>
        <strain evidence="6 7">SAG 2145</strain>
    </source>
</reference>
<dbReference type="InterPro" id="IPR024733">
    <property type="entry name" value="NAGLU_tim-barrel"/>
</dbReference>
<evidence type="ECO:0008006" key="8">
    <source>
        <dbReference type="Google" id="ProtNLM"/>
    </source>
</evidence>
<dbReference type="EMBL" id="JALJOS010000003">
    <property type="protein sequence ID" value="KAK9841152.1"/>
    <property type="molecule type" value="Genomic_DNA"/>
</dbReference>
<sequence>MKLLIFALFCLAGPVLVPAARTNEREQLFTVKRLISRLLPGKEDLFELSVSPICLGTAKCYNLRVREGRIQIFGSSGVELASGLHRFLKNACKSSISWRLTGGNQIDTSCLEAGALDVSSLDVYSERSTPWSYYQNVVTPSYSMAYWNWSRWEQELDWMALQGINLPLAFTGQEKIWQKAFSRFNVSAAELQDWFAGPSFLAWQRMGNLQGWGGPLPQAYIDAQAELQVKILERMRAFGMTPVLPAFAGFVPNAIHDKFPDAAITQLGNWGSFTEQYCCVHLLDPQDPLFRQIGQAFVQEMRQAWGHDSIGYYSADTFNEQSPPSAEPDYLRNASRGVFEAMQAGDETAVWIQQAWLFYSDQAFWQPPQIQALLEGVPQDRLIMLDLFAEVFPLWNRTEAFQGVPFIWCMLHNFGGNLEMYGNMKALARGPADALQEPNMVGIGLCPEGIETNPIVYDLMPEWAYREEAIDLGAWTKDYVVRRYGPSTPDSAVDAWDLLLGSVYNCQDLHLDHNQDIPVSRPGLGPADVAPLGLQPRLWYKPEKVMKAWSLMLEAAQELEEQSTYRYDLIDVGRQVISKAATALWKDVCQAYEDKDLKALSKANADLLQLLDDLDELLASHEGFLLGPHIEEARAAGNTTEDKSLFEFNLRTQITIWGTGKEGDSEVHDYANKEWAGLLQSFYRGRWSMWLHRLQADLVRGKEYDAVAVKKDFLSFTTSWTHREEEGFPLQPSGDTVDISRDLFKKYGRDDEPFTSLQMLHELSEVPKNSAEGQALLSVDEMR</sequence>
<feature type="chain" id="PRO_5043553534" description="Alpha-N-acetylglucosaminidase" evidence="2">
    <location>
        <begin position="20"/>
        <end position="783"/>
    </location>
</feature>
<evidence type="ECO:0000259" key="4">
    <source>
        <dbReference type="Pfam" id="PF12971"/>
    </source>
</evidence>
<proteinExistence type="predicted"/>
<keyword evidence="2" id="KW-0732">Signal</keyword>
<evidence type="ECO:0000256" key="2">
    <source>
        <dbReference type="SAM" id="SignalP"/>
    </source>
</evidence>
<dbReference type="SUPFAM" id="SSF51445">
    <property type="entry name" value="(Trans)glycosidases"/>
    <property type="match status" value="1"/>
</dbReference>
<evidence type="ECO:0000313" key="7">
    <source>
        <dbReference type="Proteomes" id="UP001438707"/>
    </source>
</evidence>
<comment type="caution">
    <text evidence="6">The sequence shown here is derived from an EMBL/GenBank/DDBJ whole genome shotgun (WGS) entry which is preliminary data.</text>
</comment>
<feature type="signal peptide" evidence="2">
    <location>
        <begin position="1"/>
        <end position="19"/>
    </location>
</feature>
<dbReference type="Gene3D" id="3.30.379.10">
    <property type="entry name" value="Chitobiase/beta-hexosaminidase domain 2-like"/>
    <property type="match status" value="1"/>
</dbReference>
<gene>
    <name evidence="6" type="ORF">WJX74_000989</name>
</gene>
<dbReference type="InterPro" id="IPR024732">
    <property type="entry name" value="NAGLU_C"/>
</dbReference>
<keyword evidence="1" id="KW-0378">Hydrolase</keyword>
<accession>A0AAW1S5E1</accession>
<evidence type="ECO:0000256" key="1">
    <source>
        <dbReference type="ARBA" id="ARBA00022801"/>
    </source>
</evidence>
<evidence type="ECO:0000259" key="3">
    <source>
        <dbReference type="Pfam" id="PF05089"/>
    </source>
</evidence>
<dbReference type="Pfam" id="PF12971">
    <property type="entry name" value="NAGLU_N"/>
    <property type="match status" value="1"/>
</dbReference>
<organism evidence="6 7">
    <name type="scientific">Apatococcus lobatus</name>
    <dbReference type="NCBI Taxonomy" id="904363"/>
    <lineage>
        <taxon>Eukaryota</taxon>
        <taxon>Viridiplantae</taxon>
        <taxon>Chlorophyta</taxon>
        <taxon>core chlorophytes</taxon>
        <taxon>Trebouxiophyceae</taxon>
        <taxon>Chlorellales</taxon>
        <taxon>Chlorellaceae</taxon>
        <taxon>Apatococcus</taxon>
    </lineage>
</organism>
<feature type="domain" description="Alpha-N-acetylglucosaminidase N-terminal" evidence="4">
    <location>
        <begin position="31"/>
        <end position="107"/>
    </location>
</feature>
<feature type="domain" description="Alpha-N-acetylglucosaminidase C-terminal" evidence="5">
    <location>
        <begin position="475"/>
        <end position="746"/>
    </location>
</feature>
<dbReference type="PANTHER" id="PTHR12872">
    <property type="entry name" value="ALPHA-N-ACETYLGLUCOSAMINIDASE"/>
    <property type="match status" value="1"/>
</dbReference>
<dbReference type="InterPro" id="IPR024240">
    <property type="entry name" value="NAGLU_N"/>
</dbReference>
<dbReference type="PANTHER" id="PTHR12872:SF1">
    <property type="entry name" value="ALPHA-N-ACETYLGLUCOSAMINIDASE"/>
    <property type="match status" value="1"/>
</dbReference>
<dbReference type="Gene3D" id="1.20.120.670">
    <property type="entry name" value="N-acetyl-b-d-glucoasminidase"/>
    <property type="match status" value="1"/>
</dbReference>